<accession>A0A179H7U4</accession>
<reference evidence="1 2" key="1">
    <citation type="submission" date="2016-02" db="EMBL/GenBank/DDBJ databases">
        <title>Biosynthesis of antibiotic leucinostatins and their inhibition on Phytophthora in bio-control Purpureocillium lilacinum.</title>
        <authorList>
            <person name="Wang G."/>
            <person name="Liu Z."/>
            <person name="Lin R."/>
            <person name="Li E."/>
            <person name="Mao Z."/>
            <person name="Ling J."/>
            <person name="Yin W."/>
            <person name="Xie B."/>
        </authorList>
    </citation>
    <scope>NUCLEOTIDE SEQUENCE [LARGE SCALE GENOMIC DNA]</scope>
    <source>
        <strain evidence="1">PLFJ-1</strain>
    </source>
</reference>
<dbReference type="EMBL" id="LSBI01000007">
    <property type="protein sequence ID" value="OAQ85660.1"/>
    <property type="molecule type" value="Genomic_DNA"/>
</dbReference>
<proteinExistence type="predicted"/>
<dbReference type="Proteomes" id="UP000078340">
    <property type="component" value="Unassembled WGS sequence"/>
</dbReference>
<comment type="caution">
    <text evidence="1">The sequence shown here is derived from an EMBL/GenBank/DDBJ whole genome shotgun (WGS) entry which is preliminary data.</text>
</comment>
<gene>
    <name evidence="1" type="ORF">VFPFJ_08049</name>
</gene>
<name>A0A179H7U4_PURLI</name>
<protein>
    <submittedName>
        <fullName evidence="1">Uncharacterized protein</fullName>
    </submittedName>
</protein>
<sequence>MEDDEYKVDRRRASVRLSSNHESQQINVALGSRDNTLKHCELSSSIALTMRAHSFLPLLALGRAVQGAALDGIRGVSPRDVLTSNALQASGHIDDLRGKVESRDLCLPCAVTDPRPAPVSLGPR</sequence>
<organism evidence="1 2">
    <name type="scientific">Purpureocillium lilacinum</name>
    <name type="common">Paecilomyces lilacinus</name>
    <dbReference type="NCBI Taxonomy" id="33203"/>
    <lineage>
        <taxon>Eukaryota</taxon>
        <taxon>Fungi</taxon>
        <taxon>Dikarya</taxon>
        <taxon>Ascomycota</taxon>
        <taxon>Pezizomycotina</taxon>
        <taxon>Sordariomycetes</taxon>
        <taxon>Hypocreomycetidae</taxon>
        <taxon>Hypocreales</taxon>
        <taxon>Ophiocordycipitaceae</taxon>
        <taxon>Purpureocillium</taxon>
    </lineage>
</organism>
<dbReference type="AlphaFoldDB" id="A0A179H7U4"/>
<evidence type="ECO:0000313" key="2">
    <source>
        <dbReference type="Proteomes" id="UP000078340"/>
    </source>
</evidence>
<evidence type="ECO:0000313" key="1">
    <source>
        <dbReference type="EMBL" id="OAQ85660.1"/>
    </source>
</evidence>